<reference evidence="3" key="1">
    <citation type="submission" date="2022-11" db="EMBL/GenBank/DDBJ databases">
        <title>Chromosome-level genome of Pogonophryne albipinna.</title>
        <authorList>
            <person name="Jo E."/>
        </authorList>
    </citation>
    <scope>NUCLEOTIDE SEQUENCE</scope>
    <source>
        <strain evidence="3">SGF0006</strain>
        <tissue evidence="3">Muscle</tissue>
    </source>
</reference>
<keyword evidence="2" id="KW-0732">Signal</keyword>
<accession>A0AAD6FGK6</accession>
<feature type="compositionally biased region" description="Low complexity" evidence="1">
    <location>
        <begin position="40"/>
        <end position="52"/>
    </location>
</feature>
<feature type="compositionally biased region" description="Basic residues" evidence="1">
    <location>
        <begin position="109"/>
        <end position="121"/>
    </location>
</feature>
<feature type="compositionally biased region" description="Low complexity" evidence="1">
    <location>
        <begin position="94"/>
        <end position="108"/>
    </location>
</feature>
<sequence length="121" mass="13051">MRTSFGVLFLLTLLVVYSDAWFWDWTGTTTMPPTVDHEGSGSSEGSGEPSSENIAMVRSEMIDEGQGIQKVVQTWDQTTDGLRLTTVEPTTQPESGGTSEKGTEGISSHIRKPGNGKSSIK</sequence>
<gene>
    <name evidence="3" type="ORF">JOQ06_029745</name>
</gene>
<feature type="chain" id="PRO_5042014526" description="Secreted protein" evidence="2">
    <location>
        <begin position="21"/>
        <end position="121"/>
    </location>
</feature>
<protein>
    <recommendedName>
        <fullName evidence="5">Secreted protein</fullName>
    </recommendedName>
</protein>
<feature type="region of interest" description="Disordered" evidence="1">
    <location>
        <begin position="78"/>
        <end position="121"/>
    </location>
</feature>
<keyword evidence="4" id="KW-1185">Reference proteome</keyword>
<name>A0AAD6FGK6_9TELE</name>
<feature type="signal peptide" evidence="2">
    <location>
        <begin position="1"/>
        <end position="20"/>
    </location>
</feature>
<dbReference type="EMBL" id="JAPTMU010000013">
    <property type="protein sequence ID" value="KAJ4932907.1"/>
    <property type="molecule type" value="Genomic_DNA"/>
</dbReference>
<dbReference type="Proteomes" id="UP001219934">
    <property type="component" value="Unassembled WGS sequence"/>
</dbReference>
<organism evidence="3 4">
    <name type="scientific">Pogonophryne albipinna</name>
    <dbReference type="NCBI Taxonomy" id="1090488"/>
    <lineage>
        <taxon>Eukaryota</taxon>
        <taxon>Metazoa</taxon>
        <taxon>Chordata</taxon>
        <taxon>Craniata</taxon>
        <taxon>Vertebrata</taxon>
        <taxon>Euteleostomi</taxon>
        <taxon>Actinopterygii</taxon>
        <taxon>Neopterygii</taxon>
        <taxon>Teleostei</taxon>
        <taxon>Neoteleostei</taxon>
        <taxon>Acanthomorphata</taxon>
        <taxon>Eupercaria</taxon>
        <taxon>Perciformes</taxon>
        <taxon>Notothenioidei</taxon>
        <taxon>Pogonophryne</taxon>
    </lineage>
</organism>
<feature type="region of interest" description="Disordered" evidence="1">
    <location>
        <begin position="28"/>
        <end position="53"/>
    </location>
</feature>
<evidence type="ECO:0000313" key="3">
    <source>
        <dbReference type="EMBL" id="KAJ4932907.1"/>
    </source>
</evidence>
<feature type="non-terminal residue" evidence="3">
    <location>
        <position position="121"/>
    </location>
</feature>
<comment type="caution">
    <text evidence="3">The sequence shown here is derived from an EMBL/GenBank/DDBJ whole genome shotgun (WGS) entry which is preliminary data.</text>
</comment>
<evidence type="ECO:0008006" key="5">
    <source>
        <dbReference type="Google" id="ProtNLM"/>
    </source>
</evidence>
<dbReference type="AlphaFoldDB" id="A0AAD6FGK6"/>
<evidence type="ECO:0000313" key="4">
    <source>
        <dbReference type="Proteomes" id="UP001219934"/>
    </source>
</evidence>
<evidence type="ECO:0000256" key="2">
    <source>
        <dbReference type="SAM" id="SignalP"/>
    </source>
</evidence>
<proteinExistence type="predicted"/>
<evidence type="ECO:0000256" key="1">
    <source>
        <dbReference type="SAM" id="MobiDB-lite"/>
    </source>
</evidence>